<proteinExistence type="predicted"/>
<dbReference type="AlphaFoldDB" id="A0A4R6FMY7"/>
<evidence type="ECO:0000313" key="1">
    <source>
        <dbReference type="EMBL" id="TDN82961.1"/>
    </source>
</evidence>
<dbReference type="Proteomes" id="UP000295493">
    <property type="component" value="Unassembled WGS sequence"/>
</dbReference>
<comment type="caution">
    <text evidence="1">The sequence shown here is derived from an EMBL/GenBank/DDBJ whole genome shotgun (WGS) entry which is preliminary data.</text>
</comment>
<sequence>MQVNDKGAIEPTASVAVNYADRSIAALTAGQAAGTSAILSPHSRGTRRALMIVPPSDCVLTIASGAETGVPLFGNLPNRVSGSDCPANELFVSGLAEGDALTIWEG</sequence>
<protein>
    <submittedName>
        <fullName evidence="1">Uncharacterized protein</fullName>
    </submittedName>
</protein>
<keyword evidence="2" id="KW-1185">Reference proteome</keyword>
<reference evidence="1 2" key="1">
    <citation type="submission" date="2019-03" db="EMBL/GenBank/DDBJ databases">
        <title>Genomic Encyclopedia of Type Strains, Phase IV (KMG-IV): sequencing the most valuable type-strain genomes for metagenomic binning, comparative biology and taxonomic classification.</title>
        <authorList>
            <person name="Goeker M."/>
        </authorList>
    </citation>
    <scope>NUCLEOTIDE SEQUENCE [LARGE SCALE GENOMIC DNA]</scope>
    <source>
        <strain evidence="1 2">DSM 25059</strain>
    </source>
</reference>
<accession>A0A4R6FMY7</accession>
<dbReference type="RefSeq" id="WP_133495499.1">
    <property type="nucleotide sequence ID" value="NZ_BMLU01000005.1"/>
</dbReference>
<gene>
    <name evidence="1" type="ORF">EV664_105159</name>
</gene>
<dbReference type="EMBL" id="SNWD01000005">
    <property type="protein sequence ID" value="TDN82961.1"/>
    <property type="molecule type" value="Genomic_DNA"/>
</dbReference>
<evidence type="ECO:0000313" key="2">
    <source>
        <dbReference type="Proteomes" id="UP000295493"/>
    </source>
</evidence>
<name>A0A4R6FMY7_9SPHN</name>
<organism evidence="1 2">
    <name type="scientific">Stakelama pacifica</name>
    <dbReference type="NCBI Taxonomy" id="517720"/>
    <lineage>
        <taxon>Bacteria</taxon>
        <taxon>Pseudomonadati</taxon>
        <taxon>Pseudomonadota</taxon>
        <taxon>Alphaproteobacteria</taxon>
        <taxon>Sphingomonadales</taxon>
        <taxon>Sphingomonadaceae</taxon>
        <taxon>Stakelama</taxon>
    </lineage>
</organism>
<dbReference type="OrthoDB" id="9941081at2"/>